<name>A0A1Q5UFD1_9EURO</name>
<protein>
    <submittedName>
        <fullName evidence="2">Uncharacterized protein</fullName>
    </submittedName>
</protein>
<organism evidence="2 3">
    <name type="scientific">Penicillium subrubescens</name>
    <dbReference type="NCBI Taxonomy" id="1316194"/>
    <lineage>
        <taxon>Eukaryota</taxon>
        <taxon>Fungi</taxon>
        <taxon>Dikarya</taxon>
        <taxon>Ascomycota</taxon>
        <taxon>Pezizomycotina</taxon>
        <taxon>Eurotiomycetes</taxon>
        <taxon>Eurotiomycetidae</taxon>
        <taxon>Eurotiales</taxon>
        <taxon>Aspergillaceae</taxon>
        <taxon>Penicillium</taxon>
    </lineage>
</organism>
<keyword evidence="3" id="KW-1185">Reference proteome</keyword>
<dbReference type="AlphaFoldDB" id="A0A1Q5UFD1"/>
<dbReference type="Proteomes" id="UP000186955">
    <property type="component" value="Unassembled WGS sequence"/>
</dbReference>
<evidence type="ECO:0000313" key="3">
    <source>
        <dbReference type="Proteomes" id="UP000186955"/>
    </source>
</evidence>
<comment type="caution">
    <text evidence="2">The sequence shown here is derived from an EMBL/GenBank/DDBJ whole genome shotgun (WGS) entry which is preliminary data.</text>
</comment>
<feature type="region of interest" description="Disordered" evidence="1">
    <location>
        <begin position="120"/>
        <end position="140"/>
    </location>
</feature>
<evidence type="ECO:0000256" key="1">
    <source>
        <dbReference type="SAM" id="MobiDB-lite"/>
    </source>
</evidence>
<feature type="compositionally biased region" description="Basic and acidic residues" evidence="1">
    <location>
        <begin position="120"/>
        <end position="129"/>
    </location>
</feature>
<accession>A0A1Q5UFD1</accession>
<reference evidence="2 3" key="1">
    <citation type="submission" date="2016-10" db="EMBL/GenBank/DDBJ databases">
        <title>Genome sequence of the ascomycete fungus Penicillium subrubescens.</title>
        <authorList>
            <person name="De Vries R.P."/>
            <person name="Peng M."/>
            <person name="Dilokpimol A."/>
            <person name="Hilden K."/>
            <person name="Makela M.R."/>
            <person name="Grigoriev I."/>
            <person name="Riley R."/>
            <person name="Granchi Z."/>
        </authorList>
    </citation>
    <scope>NUCLEOTIDE SEQUENCE [LARGE SCALE GENOMIC DNA]</scope>
    <source>
        <strain evidence="2 3">CBS 132785</strain>
    </source>
</reference>
<proteinExistence type="predicted"/>
<dbReference type="EMBL" id="MNBE01000293">
    <property type="protein sequence ID" value="OKP11177.1"/>
    <property type="molecule type" value="Genomic_DNA"/>
</dbReference>
<gene>
    <name evidence="2" type="ORF">PENSUB_3199</name>
</gene>
<sequence length="140" mass="15396">MSAPIPIILCGAMKGMANLIKTTMLPEYNVFYAGYNITKSAQEVPLIISGHPPHPSSLHTQLSSNDFTIPPRAIITGGVYSDELFQEFYHSCVKACGSKEVLPVPFFRTSDEIADRLSVERKGPAHSSREYPAAVTERLK</sequence>
<evidence type="ECO:0000313" key="2">
    <source>
        <dbReference type="EMBL" id="OKP11177.1"/>
    </source>
</evidence>